<evidence type="ECO:0000313" key="11">
    <source>
        <dbReference type="Proteomes" id="UP000280417"/>
    </source>
</evidence>
<keyword evidence="3" id="KW-0819">tRNA processing</keyword>
<feature type="domain" description="Metallo-beta-lactamase" evidence="9">
    <location>
        <begin position="206"/>
        <end position="272"/>
    </location>
</feature>
<evidence type="ECO:0000256" key="6">
    <source>
        <dbReference type="ARBA" id="ARBA00022759"/>
    </source>
</evidence>
<evidence type="ECO:0000256" key="1">
    <source>
        <dbReference type="ARBA" id="ARBA00001947"/>
    </source>
</evidence>
<dbReference type="Pfam" id="PF12706">
    <property type="entry name" value="Lactamase_B_2"/>
    <property type="match status" value="1"/>
</dbReference>
<dbReference type="InterPro" id="IPR013471">
    <property type="entry name" value="RNase_Z/BN"/>
</dbReference>
<dbReference type="Pfam" id="PF23023">
    <property type="entry name" value="Anti-Pycsar_Apyc1"/>
    <property type="match status" value="1"/>
</dbReference>
<dbReference type="GO" id="GO:0046872">
    <property type="term" value="F:metal ion binding"/>
    <property type="evidence" value="ECO:0007669"/>
    <property type="project" value="UniProtKB-KW"/>
</dbReference>
<dbReference type="AlphaFoldDB" id="A0A662DGQ9"/>
<sequence length="284" mass="32288">MSRIEITFLGTSAGIPTRKRSHPAIYLSYIREKEFCYLFDCGEGTQRQMLFAGLNFMKINQIFITHWHGDHYLGLPGLIDTMSFEGRVRPLTIYSTEPGRTKNFISEGCTSLSFEVIFKSVPVKGEQVKNLLETDDFEIVSVPVRHTIPAVAYAIIEKDRVKIDREKLKSAGLPAKGEIYGEIKKKGKVVVEGKEVKLKDICLLQKGKKVVYSGDTKVCDNLMKIAQGADLLIQDCTYFDGENFEEYEHASVGDVVNLLNEIDVKRVILTHISRRYKDQEELRK</sequence>
<evidence type="ECO:0000313" key="10">
    <source>
        <dbReference type="EMBL" id="RLE13309.1"/>
    </source>
</evidence>
<dbReference type="GO" id="GO:0042781">
    <property type="term" value="F:3'-tRNA processing endoribonuclease activity"/>
    <property type="evidence" value="ECO:0007669"/>
    <property type="project" value="TreeGrafter"/>
</dbReference>
<evidence type="ECO:0000256" key="4">
    <source>
        <dbReference type="ARBA" id="ARBA00022722"/>
    </source>
</evidence>
<keyword evidence="8" id="KW-0862">Zinc</keyword>
<gene>
    <name evidence="10" type="ORF">DRJ04_04580</name>
</gene>
<comment type="cofactor">
    <cofactor evidence="1">
        <name>Zn(2+)</name>
        <dbReference type="ChEBI" id="CHEBI:29105"/>
    </cofactor>
</comment>
<dbReference type="InterPro" id="IPR036866">
    <property type="entry name" value="RibonucZ/Hydroxyglut_hydro"/>
</dbReference>
<comment type="subunit">
    <text evidence="2">Homodimer.</text>
</comment>
<evidence type="ECO:0000256" key="3">
    <source>
        <dbReference type="ARBA" id="ARBA00022694"/>
    </source>
</evidence>
<evidence type="ECO:0000256" key="8">
    <source>
        <dbReference type="ARBA" id="ARBA00022833"/>
    </source>
</evidence>
<evidence type="ECO:0000256" key="5">
    <source>
        <dbReference type="ARBA" id="ARBA00022723"/>
    </source>
</evidence>
<dbReference type="PANTHER" id="PTHR46018">
    <property type="entry name" value="ZINC PHOSPHODIESTERASE ELAC PROTEIN 1"/>
    <property type="match status" value="1"/>
</dbReference>
<dbReference type="PANTHER" id="PTHR46018:SF2">
    <property type="entry name" value="ZINC PHOSPHODIESTERASE ELAC PROTEIN 1"/>
    <property type="match status" value="1"/>
</dbReference>
<keyword evidence="4" id="KW-0540">Nuclease</keyword>
<dbReference type="EMBL" id="QMQA01000104">
    <property type="protein sequence ID" value="RLE13309.1"/>
    <property type="molecule type" value="Genomic_DNA"/>
</dbReference>
<organism evidence="10 11">
    <name type="scientific">Aerophobetes bacterium</name>
    <dbReference type="NCBI Taxonomy" id="2030807"/>
    <lineage>
        <taxon>Bacteria</taxon>
        <taxon>Candidatus Aerophobota</taxon>
    </lineage>
</organism>
<evidence type="ECO:0000256" key="2">
    <source>
        <dbReference type="ARBA" id="ARBA00011738"/>
    </source>
</evidence>
<keyword evidence="5" id="KW-0479">Metal-binding</keyword>
<dbReference type="HAMAP" id="MF_01818">
    <property type="entry name" value="RNase_Z_BN"/>
    <property type="match status" value="1"/>
</dbReference>
<comment type="caution">
    <text evidence="10">The sequence shown here is derived from an EMBL/GenBank/DDBJ whole genome shotgun (WGS) entry which is preliminary data.</text>
</comment>
<dbReference type="Proteomes" id="UP000280417">
    <property type="component" value="Unassembled WGS sequence"/>
</dbReference>
<evidence type="ECO:0000256" key="7">
    <source>
        <dbReference type="ARBA" id="ARBA00022801"/>
    </source>
</evidence>
<keyword evidence="7" id="KW-0378">Hydrolase</keyword>
<proteinExistence type="inferred from homology"/>
<dbReference type="Gene3D" id="3.60.15.10">
    <property type="entry name" value="Ribonuclease Z/Hydroxyacylglutathione hydrolase-like"/>
    <property type="match status" value="1"/>
</dbReference>
<reference evidence="10 11" key="1">
    <citation type="submission" date="2018-06" db="EMBL/GenBank/DDBJ databases">
        <title>Extensive metabolic versatility and redundancy in microbially diverse, dynamic hydrothermal sediments.</title>
        <authorList>
            <person name="Dombrowski N."/>
            <person name="Teske A."/>
            <person name="Baker B.J."/>
        </authorList>
    </citation>
    <scope>NUCLEOTIDE SEQUENCE [LARGE SCALE GENOMIC DNA]</scope>
    <source>
        <strain evidence="10">B3_G15</strain>
    </source>
</reference>
<protein>
    <submittedName>
        <fullName evidence="10">Ribonuclease Z</fullName>
    </submittedName>
</protein>
<dbReference type="InterPro" id="IPR001279">
    <property type="entry name" value="Metallo-B-lactamas"/>
</dbReference>
<keyword evidence="6" id="KW-0255">Endonuclease</keyword>
<feature type="non-terminal residue" evidence="10">
    <location>
        <position position="284"/>
    </location>
</feature>
<accession>A0A662DGQ9</accession>
<dbReference type="CDD" id="cd07717">
    <property type="entry name" value="RNaseZ_ZiPD-like_MBL-fold"/>
    <property type="match status" value="1"/>
</dbReference>
<name>A0A662DGQ9_UNCAE</name>
<dbReference type="SUPFAM" id="SSF56281">
    <property type="entry name" value="Metallo-hydrolase/oxidoreductase"/>
    <property type="match status" value="1"/>
</dbReference>
<evidence type="ECO:0000259" key="9">
    <source>
        <dbReference type="Pfam" id="PF12706"/>
    </source>
</evidence>